<dbReference type="Pfam" id="PF23455">
    <property type="entry name" value="DUF7129"/>
    <property type="match status" value="1"/>
</dbReference>
<evidence type="ECO:0000259" key="1">
    <source>
        <dbReference type="Pfam" id="PF23455"/>
    </source>
</evidence>
<feature type="domain" description="DUF7129" evidence="1">
    <location>
        <begin position="4"/>
        <end position="43"/>
    </location>
</feature>
<dbReference type="SUPFAM" id="SSF57802">
    <property type="entry name" value="Rubredoxin-like"/>
    <property type="match status" value="1"/>
</dbReference>
<dbReference type="InterPro" id="IPR055553">
    <property type="entry name" value="DUF7129"/>
</dbReference>
<reference evidence="3" key="1">
    <citation type="submission" date="2016-10" db="EMBL/GenBank/DDBJ databases">
        <authorList>
            <person name="Varghese N."/>
            <person name="Submissions S."/>
        </authorList>
    </citation>
    <scope>NUCLEOTIDE SEQUENCE [LARGE SCALE GENOMIC DNA]</scope>
    <source>
        <strain evidence="3">CGMCC 1.10119</strain>
    </source>
</reference>
<dbReference type="EMBL" id="FNHL01000006">
    <property type="protein sequence ID" value="SDN16034.1"/>
    <property type="molecule type" value="Genomic_DNA"/>
</dbReference>
<sequence length="47" mass="5240">MRDVDYDTKDESAYECFSCGTIVIAETNPGSCDDCGSDMRNRQTPIE</sequence>
<dbReference type="AlphaFoldDB" id="A0A1G9Z435"/>
<organism evidence="2 3">
    <name type="scientific">Halogranum gelatinilyticum</name>
    <dbReference type="NCBI Taxonomy" id="660521"/>
    <lineage>
        <taxon>Archaea</taxon>
        <taxon>Methanobacteriati</taxon>
        <taxon>Methanobacteriota</taxon>
        <taxon>Stenosarchaea group</taxon>
        <taxon>Halobacteria</taxon>
        <taxon>Halobacteriales</taxon>
        <taxon>Haloferacaceae</taxon>
    </lineage>
</organism>
<accession>A0A1G9Z435</accession>
<evidence type="ECO:0000313" key="3">
    <source>
        <dbReference type="Proteomes" id="UP000199451"/>
    </source>
</evidence>
<evidence type="ECO:0000313" key="2">
    <source>
        <dbReference type="EMBL" id="SDN16034.1"/>
    </source>
</evidence>
<dbReference type="NCBIfam" id="NF033497">
    <property type="entry name" value="rubre_like_arch"/>
    <property type="match status" value="1"/>
</dbReference>
<dbReference type="OrthoDB" id="280213at2157"/>
<gene>
    <name evidence="2" type="ORF">SAMN04487949_3539</name>
</gene>
<dbReference type="RefSeq" id="WP_139173391.1">
    <property type="nucleotide sequence ID" value="NZ_FNHL01000006.1"/>
</dbReference>
<protein>
    <recommendedName>
        <fullName evidence="1">DUF7129 domain-containing protein</fullName>
    </recommendedName>
</protein>
<keyword evidence="3" id="KW-1185">Reference proteome</keyword>
<name>A0A1G9Z435_9EURY</name>
<dbReference type="Proteomes" id="UP000199451">
    <property type="component" value="Unassembled WGS sequence"/>
</dbReference>
<dbReference type="STRING" id="660521.SAMN04487949_3539"/>
<proteinExistence type="predicted"/>